<comment type="caution">
    <text evidence="1">The sequence shown here is derived from an EMBL/GenBank/DDBJ whole genome shotgun (WGS) entry which is preliminary data.</text>
</comment>
<dbReference type="Proteomes" id="UP000309997">
    <property type="component" value="Unassembled WGS sequence"/>
</dbReference>
<dbReference type="EMBL" id="RCHU02000011">
    <property type="protein sequence ID" value="KAL3577390.1"/>
    <property type="molecule type" value="Genomic_DNA"/>
</dbReference>
<proteinExistence type="predicted"/>
<gene>
    <name evidence="1" type="ORF">D5086_022673</name>
</gene>
<evidence type="ECO:0000313" key="2">
    <source>
        <dbReference type="Proteomes" id="UP000309997"/>
    </source>
</evidence>
<reference evidence="1 2" key="1">
    <citation type="journal article" date="2024" name="Plant Biotechnol. J.">
        <title>Genome and CRISPR/Cas9 system of a widespread forest tree (Populus alba) in the world.</title>
        <authorList>
            <person name="Liu Y.J."/>
            <person name="Jiang P.F."/>
            <person name="Han X.M."/>
            <person name="Li X.Y."/>
            <person name="Wang H.M."/>
            <person name="Wang Y.J."/>
            <person name="Wang X.X."/>
            <person name="Zeng Q.Y."/>
        </authorList>
    </citation>
    <scope>NUCLEOTIDE SEQUENCE [LARGE SCALE GENOMIC DNA]</scope>
    <source>
        <strain evidence="2">cv. PAL-ZL1</strain>
    </source>
</reference>
<evidence type="ECO:0000313" key="1">
    <source>
        <dbReference type="EMBL" id="KAL3577390.1"/>
    </source>
</evidence>
<keyword evidence="2" id="KW-1185">Reference proteome</keyword>
<name>A0ACC4BGB7_POPAL</name>
<sequence>MNWMDPPCLHRKFNLSALTSFKSKLGYDERNYMHVIQQRSKIRIDKRKSSTCDFVPSIKSKLEARTDLPCERGFEKSDLRCWKVSPE</sequence>
<organism evidence="1 2">
    <name type="scientific">Populus alba</name>
    <name type="common">White poplar</name>
    <dbReference type="NCBI Taxonomy" id="43335"/>
    <lineage>
        <taxon>Eukaryota</taxon>
        <taxon>Viridiplantae</taxon>
        <taxon>Streptophyta</taxon>
        <taxon>Embryophyta</taxon>
        <taxon>Tracheophyta</taxon>
        <taxon>Spermatophyta</taxon>
        <taxon>Magnoliopsida</taxon>
        <taxon>eudicotyledons</taxon>
        <taxon>Gunneridae</taxon>
        <taxon>Pentapetalae</taxon>
        <taxon>rosids</taxon>
        <taxon>fabids</taxon>
        <taxon>Malpighiales</taxon>
        <taxon>Salicaceae</taxon>
        <taxon>Saliceae</taxon>
        <taxon>Populus</taxon>
    </lineage>
</organism>
<protein>
    <submittedName>
        <fullName evidence="1">Uncharacterized protein</fullName>
    </submittedName>
</protein>
<accession>A0ACC4BGB7</accession>